<dbReference type="AlphaFoldDB" id="D3PVR4"/>
<evidence type="ECO:0008006" key="4">
    <source>
        <dbReference type="Google" id="ProtNLM"/>
    </source>
</evidence>
<dbReference type="eggNOG" id="COG1404">
    <property type="taxonomic scope" value="Bacteria"/>
</dbReference>
<gene>
    <name evidence="2" type="ordered locus">Snas_3515</name>
</gene>
<organism evidence="2 3">
    <name type="scientific">Stackebrandtia nassauensis (strain DSM 44728 / CIP 108903 / NRRL B-16338 / NBRC 102104 / LLR-40K-21)</name>
    <dbReference type="NCBI Taxonomy" id="446470"/>
    <lineage>
        <taxon>Bacteria</taxon>
        <taxon>Bacillati</taxon>
        <taxon>Actinomycetota</taxon>
        <taxon>Actinomycetes</taxon>
        <taxon>Glycomycetales</taxon>
        <taxon>Glycomycetaceae</taxon>
        <taxon>Stackebrandtia</taxon>
    </lineage>
</organism>
<dbReference type="RefSeq" id="WP_013018749.1">
    <property type="nucleotide sequence ID" value="NC_013947.1"/>
</dbReference>
<dbReference type="EMBL" id="CP001778">
    <property type="protein sequence ID" value="ADD43178.1"/>
    <property type="molecule type" value="Genomic_DNA"/>
</dbReference>
<keyword evidence="3" id="KW-1185">Reference proteome</keyword>
<dbReference type="STRING" id="446470.Snas_3515"/>
<proteinExistence type="predicted"/>
<dbReference type="Proteomes" id="UP000000844">
    <property type="component" value="Chromosome"/>
</dbReference>
<evidence type="ECO:0000313" key="2">
    <source>
        <dbReference type="EMBL" id="ADD43178.1"/>
    </source>
</evidence>
<evidence type="ECO:0000256" key="1">
    <source>
        <dbReference type="SAM" id="SignalP"/>
    </source>
</evidence>
<accession>D3PVR4</accession>
<dbReference type="HOGENOM" id="CLU_425723_0_0_11"/>
<name>D3PVR4_STANL</name>
<feature type="signal peptide" evidence="1">
    <location>
        <begin position="1"/>
        <end position="24"/>
    </location>
</feature>
<feature type="chain" id="PRO_5003048023" description="Peptidase S8 and S53 subtilisin kexin sedolisin" evidence="1">
    <location>
        <begin position="25"/>
        <end position="646"/>
    </location>
</feature>
<keyword evidence="1" id="KW-0732">Signal</keyword>
<reference evidence="2 3" key="1">
    <citation type="journal article" date="2009" name="Stand. Genomic Sci.">
        <title>Complete genome sequence of Stackebrandtia nassauensis type strain (LLR-40K-21).</title>
        <authorList>
            <person name="Munk C."/>
            <person name="Lapidus A."/>
            <person name="Copeland A."/>
            <person name="Jando M."/>
            <person name="Mayilraj S."/>
            <person name="Glavina Del Rio T."/>
            <person name="Nolan M."/>
            <person name="Chen F."/>
            <person name="Lucas S."/>
            <person name="Tice H."/>
            <person name="Cheng J.F."/>
            <person name="Han C."/>
            <person name="Detter J.C."/>
            <person name="Bruce D."/>
            <person name="Goodwin L."/>
            <person name="Chain P."/>
            <person name="Pitluck S."/>
            <person name="Goker M."/>
            <person name="Ovchinikova G."/>
            <person name="Pati A."/>
            <person name="Ivanova N."/>
            <person name="Mavromatis K."/>
            <person name="Chen A."/>
            <person name="Palaniappan K."/>
            <person name="Land M."/>
            <person name="Hauser L."/>
            <person name="Chang Y.J."/>
            <person name="Jeffries C.D."/>
            <person name="Bristow J."/>
            <person name="Eisen J.A."/>
            <person name="Markowitz V."/>
            <person name="Hugenholtz P."/>
            <person name="Kyrpides N.C."/>
            <person name="Klenk H.P."/>
        </authorList>
    </citation>
    <scope>NUCLEOTIDE SEQUENCE [LARGE SCALE GENOMIC DNA]</scope>
    <source>
        <strain evidence="3">DSM 44728 / CIP 108903 / NRRL B-16338 / NBRC 102104 / LLR-40K-21</strain>
    </source>
</reference>
<sequence>MRKRYAVALAVAAALLASGGMVYADPFSPADAAGPAPAASAPVVVTLPTGDKVRVTGDGALIPASGDETFEFYAPRLPGGDRIAVPVDVLDDVRSGETDARLFNVDALLRNGYTDARDVTSPGRLGKSFMEGDAGESKAATKVTVTFSWLDGSVPAAAGGIWTNLDTGDFDFFDADKGTATVELPPGDYGFVADMAKADGDDYSDVVGTVADLTVTDEAAELTVDGTKAKPVAFNVDAADAQPQTQSLEFYSHRADDDGIGSTYLLGPKTKLHAIPSEKPKDHKAGLTLRSELASPADAANPYSYSLFSVTEEGIPADPSVTVHDDALAARKANYNSMGAEADMARANLSYHKVYEPTAYQPSASVKVPSQRTEYYTADPDVEWSLLGSFEGANDERVDDVLHHSGAMEPGTQDMPWLSGSALSVGVSDPLFPYYGSGMERWPYADEPELLTRPPMFNTGVEGETITSWGLKGQAVISKDGKELGKSDDGAAVTAQLPEDDKGRYKATFDGEREATWTPLGTRSTATWEFDSAPVTKDTVLDLSAVRFTAAGIEGGYASADKPQDVELDFTTQPGAEDRTCADMTFRVSYDDGKTWQDVTIERDGDHATATLEHPDGATFVSVKFTAEDDKGQTVEHSTIRSYGLK</sequence>
<protein>
    <recommendedName>
        <fullName evidence="4">Peptidase S8 and S53 subtilisin kexin sedolisin</fullName>
    </recommendedName>
</protein>
<dbReference type="KEGG" id="sna:Snas_3515"/>
<evidence type="ECO:0000313" key="3">
    <source>
        <dbReference type="Proteomes" id="UP000000844"/>
    </source>
</evidence>
<dbReference type="OrthoDB" id="614750at2"/>